<accession>A0ABD2A604</accession>
<protein>
    <submittedName>
        <fullName evidence="1">Uncharacterized protein</fullName>
    </submittedName>
</protein>
<dbReference type="EMBL" id="JAUDFV010000154">
    <property type="protein sequence ID" value="KAL2716040.1"/>
    <property type="molecule type" value="Genomic_DNA"/>
</dbReference>
<evidence type="ECO:0000313" key="1">
    <source>
        <dbReference type="EMBL" id="KAL2716040.1"/>
    </source>
</evidence>
<dbReference type="AlphaFoldDB" id="A0ABD2A604"/>
<gene>
    <name evidence="1" type="ORF">V1478_013716</name>
</gene>
<proteinExistence type="predicted"/>
<dbReference type="Proteomes" id="UP001607302">
    <property type="component" value="Unassembled WGS sequence"/>
</dbReference>
<keyword evidence="2" id="KW-1185">Reference proteome</keyword>
<sequence>MKSGTFYHLHINNNSYSYGINFLLFLRIVPTSIALFDSNLDASNMLLKELSVIMIHFLPKTQETSNSVKIYVQAYEHRLNLKAPEHT</sequence>
<evidence type="ECO:0000313" key="2">
    <source>
        <dbReference type="Proteomes" id="UP001607302"/>
    </source>
</evidence>
<name>A0ABD2A604_VESSQ</name>
<reference evidence="1 2" key="1">
    <citation type="journal article" date="2024" name="Ann. Entomol. Soc. Am.">
        <title>Genomic analyses of the southern and eastern yellowjacket wasps (Hymenoptera: Vespidae) reveal evolutionary signatures of social life.</title>
        <authorList>
            <person name="Catto M.A."/>
            <person name="Caine P.B."/>
            <person name="Orr S.E."/>
            <person name="Hunt B.G."/>
            <person name="Goodisman M.A.D."/>
        </authorList>
    </citation>
    <scope>NUCLEOTIDE SEQUENCE [LARGE SCALE GENOMIC DNA]</scope>
    <source>
        <strain evidence="1">233</strain>
        <tissue evidence="1">Head and thorax</tissue>
    </source>
</reference>
<comment type="caution">
    <text evidence="1">The sequence shown here is derived from an EMBL/GenBank/DDBJ whole genome shotgun (WGS) entry which is preliminary data.</text>
</comment>
<organism evidence="1 2">
    <name type="scientific">Vespula squamosa</name>
    <name type="common">Southern yellow jacket</name>
    <name type="synonym">Wasp</name>
    <dbReference type="NCBI Taxonomy" id="30214"/>
    <lineage>
        <taxon>Eukaryota</taxon>
        <taxon>Metazoa</taxon>
        <taxon>Ecdysozoa</taxon>
        <taxon>Arthropoda</taxon>
        <taxon>Hexapoda</taxon>
        <taxon>Insecta</taxon>
        <taxon>Pterygota</taxon>
        <taxon>Neoptera</taxon>
        <taxon>Endopterygota</taxon>
        <taxon>Hymenoptera</taxon>
        <taxon>Apocrita</taxon>
        <taxon>Aculeata</taxon>
        <taxon>Vespoidea</taxon>
        <taxon>Vespidae</taxon>
        <taxon>Vespinae</taxon>
        <taxon>Vespula</taxon>
    </lineage>
</organism>